<dbReference type="GeneID" id="85486256"/>
<evidence type="ECO:0000259" key="1">
    <source>
        <dbReference type="PROSITE" id="PS50801"/>
    </source>
</evidence>
<dbReference type="InterPro" id="IPR002645">
    <property type="entry name" value="STAS_dom"/>
</dbReference>
<feature type="domain" description="STAS" evidence="1">
    <location>
        <begin position="10"/>
        <end position="121"/>
    </location>
</feature>
<reference evidence="2 3" key="1">
    <citation type="submission" date="2016-10" db="EMBL/GenBank/DDBJ databases">
        <authorList>
            <person name="de Groot N.N."/>
        </authorList>
    </citation>
    <scope>NUCLEOTIDE SEQUENCE [LARGE SCALE GENOMIC DNA]</scope>
    <source>
        <strain evidence="2 3">DSM 44908</strain>
    </source>
</reference>
<accession>A0A1I0TQD9</accession>
<dbReference type="Pfam" id="PF01740">
    <property type="entry name" value="STAS"/>
    <property type="match status" value="1"/>
</dbReference>
<dbReference type="PROSITE" id="PS50801">
    <property type="entry name" value="STAS"/>
    <property type="match status" value="1"/>
</dbReference>
<sequence>MTDSPTRGVFDVAVTDEDGVSVVVVDGEVDMISARRLADVAFEAASSADGGLVVDLAGVSFLSSSGITVLLRTLGHLPTGATAAFVAPHPAARRPITLSGLDREAQSWPDRAAAVEAVRSGNPVQ</sequence>
<dbReference type="CDD" id="cd07043">
    <property type="entry name" value="STAS_anti-anti-sigma_factors"/>
    <property type="match status" value="1"/>
</dbReference>
<dbReference type="AlphaFoldDB" id="A0A1I0TQD9"/>
<dbReference type="GO" id="GO:0043856">
    <property type="term" value="F:anti-sigma factor antagonist activity"/>
    <property type="evidence" value="ECO:0007669"/>
    <property type="project" value="TreeGrafter"/>
</dbReference>
<dbReference type="Proteomes" id="UP000182054">
    <property type="component" value="Unassembled WGS sequence"/>
</dbReference>
<dbReference type="OrthoDB" id="9793697at2"/>
<dbReference type="PANTHER" id="PTHR33495:SF13">
    <property type="entry name" value="ANTI-SIGMA-F FACTOR ANTAGONIST RSFB"/>
    <property type="match status" value="1"/>
</dbReference>
<dbReference type="Gene3D" id="3.30.750.24">
    <property type="entry name" value="STAS domain"/>
    <property type="match status" value="1"/>
</dbReference>
<protein>
    <submittedName>
        <fullName evidence="2">Anti-anti-sigma factor</fullName>
    </submittedName>
</protein>
<organism evidence="2 3">
    <name type="scientific">Rhodococcoides kroppenstedtii</name>
    <dbReference type="NCBI Taxonomy" id="293050"/>
    <lineage>
        <taxon>Bacteria</taxon>
        <taxon>Bacillati</taxon>
        <taxon>Actinomycetota</taxon>
        <taxon>Actinomycetes</taxon>
        <taxon>Mycobacteriales</taxon>
        <taxon>Nocardiaceae</taxon>
        <taxon>Rhodococcoides</taxon>
    </lineage>
</organism>
<dbReference type="SUPFAM" id="SSF52091">
    <property type="entry name" value="SpoIIaa-like"/>
    <property type="match status" value="1"/>
</dbReference>
<dbReference type="EMBL" id="FOJN01000008">
    <property type="protein sequence ID" value="SFA53932.1"/>
    <property type="molecule type" value="Genomic_DNA"/>
</dbReference>
<gene>
    <name evidence="2" type="ORF">SAMN05444374_108162</name>
</gene>
<evidence type="ECO:0000313" key="3">
    <source>
        <dbReference type="Proteomes" id="UP000182054"/>
    </source>
</evidence>
<proteinExistence type="predicted"/>
<dbReference type="InterPro" id="IPR036513">
    <property type="entry name" value="STAS_dom_sf"/>
</dbReference>
<evidence type="ECO:0000313" key="2">
    <source>
        <dbReference type="EMBL" id="SFA53932.1"/>
    </source>
</evidence>
<name>A0A1I0TQD9_9NOCA</name>
<dbReference type="RefSeq" id="WP_068364018.1">
    <property type="nucleotide sequence ID" value="NZ_FOJN01000008.1"/>
</dbReference>
<dbReference type="PANTHER" id="PTHR33495">
    <property type="entry name" value="ANTI-SIGMA FACTOR ANTAGONIST TM_1081-RELATED-RELATED"/>
    <property type="match status" value="1"/>
</dbReference>